<accession>A0A2N9G6N2</accession>
<feature type="compositionally biased region" description="Polar residues" evidence="2">
    <location>
        <begin position="276"/>
        <end position="289"/>
    </location>
</feature>
<gene>
    <name evidence="3" type="ORF">FSB_LOCUS26169</name>
</gene>
<feature type="compositionally biased region" description="Low complexity" evidence="2">
    <location>
        <begin position="573"/>
        <end position="586"/>
    </location>
</feature>
<sequence length="602" mass="66172">MGKKRTEEDGGKLARYVNTPETMALFRRLYRIPDDVGLRYVHWSDALPPSSGELLIPVPVPHPSKPNIFRIVMGTVELNRRLGLELSTYDIVWTYILHRNSKTESYSLRPRDINYTLVNGLPDTNRGFDDDYLVVSGEWFLPGRRCPTKDGVPDSKRRKPRKNLVKLNSLRQVWECEHCTDDWAHPRSAAKLLRLHGTDSFLLGLQVSARSLRLRKRNPENDALPAIDIRDVIDGTAPDMAGINLRNLLPTRREEGTSEDAPSSSRQASRKRGRTESSAGPSRPTTDPLPSSGILEAPGTDQLVTQLGNVVRPGMLLRSGSQVRGERFVPRWVPNMEYRGGDAVTEEDSILPVGDERSASVASALSQAVCLPLDMREWKKATDDELINNLRRGVLMGVQASWELEERFRTNKDHLVHANVLALKYQDAKKMAADAKKMAEDADAKRLEAEESLTAALDSLTKAEDKIRALESEFDQAKKAAYEAGSSDAQAEMGDQLPGVCNEFYSDGWKKAVSILSSGQTTLPPLPPSVPYPGARPPPSSEVVLATPLEVPVTPITELSTEVVNLEDEENSAEAAAPEDAAQALDVPDGGSAVPDEAGPGV</sequence>
<name>A0A2N9G6N2_FAGSY</name>
<dbReference type="EMBL" id="OIVN01001854">
    <property type="protein sequence ID" value="SPC98287.1"/>
    <property type="molecule type" value="Genomic_DNA"/>
</dbReference>
<proteinExistence type="predicted"/>
<feature type="region of interest" description="Disordered" evidence="2">
    <location>
        <begin position="566"/>
        <end position="602"/>
    </location>
</feature>
<organism evidence="3">
    <name type="scientific">Fagus sylvatica</name>
    <name type="common">Beechnut</name>
    <dbReference type="NCBI Taxonomy" id="28930"/>
    <lineage>
        <taxon>Eukaryota</taxon>
        <taxon>Viridiplantae</taxon>
        <taxon>Streptophyta</taxon>
        <taxon>Embryophyta</taxon>
        <taxon>Tracheophyta</taxon>
        <taxon>Spermatophyta</taxon>
        <taxon>Magnoliopsida</taxon>
        <taxon>eudicotyledons</taxon>
        <taxon>Gunneridae</taxon>
        <taxon>Pentapetalae</taxon>
        <taxon>rosids</taxon>
        <taxon>fabids</taxon>
        <taxon>Fagales</taxon>
        <taxon>Fagaceae</taxon>
        <taxon>Fagus</taxon>
    </lineage>
</organism>
<dbReference type="AlphaFoldDB" id="A0A2N9G6N2"/>
<reference evidence="3" key="1">
    <citation type="submission" date="2018-02" db="EMBL/GenBank/DDBJ databases">
        <authorList>
            <person name="Cohen D.B."/>
            <person name="Kent A.D."/>
        </authorList>
    </citation>
    <scope>NUCLEOTIDE SEQUENCE</scope>
</reference>
<evidence type="ECO:0000256" key="2">
    <source>
        <dbReference type="SAM" id="MobiDB-lite"/>
    </source>
</evidence>
<feature type="coiled-coil region" evidence="1">
    <location>
        <begin position="425"/>
        <end position="480"/>
    </location>
</feature>
<evidence type="ECO:0000313" key="3">
    <source>
        <dbReference type="EMBL" id="SPC98287.1"/>
    </source>
</evidence>
<evidence type="ECO:0000256" key="1">
    <source>
        <dbReference type="SAM" id="Coils"/>
    </source>
</evidence>
<protein>
    <submittedName>
        <fullName evidence="3">Uncharacterized protein</fullName>
    </submittedName>
</protein>
<feature type="region of interest" description="Disordered" evidence="2">
    <location>
        <begin position="248"/>
        <end position="297"/>
    </location>
</feature>
<keyword evidence="1" id="KW-0175">Coiled coil</keyword>